<evidence type="ECO:0000256" key="20">
    <source>
        <dbReference type="RuleBase" id="RU364027"/>
    </source>
</evidence>
<proteinExistence type="inferred from homology"/>
<feature type="region of interest" description="Disordered" evidence="21">
    <location>
        <begin position="798"/>
        <end position="822"/>
    </location>
</feature>
<dbReference type="GO" id="GO:0005789">
    <property type="term" value="C:endoplasmic reticulum membrane"/>
    <property type="evidence" value="ECO:0007669"/>
    <property type="project" value="UniProtKB-SubCell"/>
</dbReference>
<keyword evidence="15" id="KW-0968">Cytoplasmic vesicle</keyword>
<feature type="transmembrane region" description="Helical" evidence="20">
    <location>
        <begin position="620"/>
        <end position="642"/>
    </location>
</feature>
<dbReference type="GO" id="GO:0030659">
    <property type="term" value="C:cytoplasmic vesicle membrane"/>
    <property type="evidence" value="ECO:0007669"/>
    <property type="project" value="UniProtKB-SubCell"/>
</dbReference>
<feature type="compositionally biased region" description="Basic and acidic residues" evidence="21">
    <location>
        <begin position="813"/>
        <end position="822"/>
    </location>
</feature>
<feature type="compositionally biased region" description="Low complexity" evidence="21">
    <location>
        <begin position="913"/>
        <end position="939"/>
    </location>
</feature>
<dbReference type="PANTHER" id="PTHR13038">
    <property type="entry name" value="APG9 AUTOPHAGY 9"/>
    <property type="match status" value="1"/>
</dbReference>
<evidence type="ECO:0000256" key="2">
    <source>
        <dbReference type="ARBA" id="ARBA00004477"/>
    </source>
</evidence>
<feature type="compositionally biased region" description="Polar residues" evidence="21">
    <location>
        <begin position="28"/>
        <end position="39"/>
    </location>
</feature>
<keyword evidence="10 20" id="KW-1133">Transmembrane helix</keyword>
<feature type="region of interest" description="Disordered" evidence="21">
    <location>
        <begin position="207"/>
        <end position="252"/>
    </location>
</feature>
<feature type="transmembrane region" description="Helical" evidence="20">
    <location>
        <begin position="327"/>
        <end position="345"/>
    </location>
</feature>
<keyword evidence="9" id="KW-0256">Endoplasmic reticulum</keyword>
<evidence type="ECO:0000256" key="8">
    <source>
        <dbReference type="ARBA" id="ARBA00022692"/>
    </source>
</evidence>
<dbReference type="GO" id="GO:0000422">
    <property type="term" value="P:autophagy of mitochondrion"/>
    <property type="evidence" value="ECO:0007669"/>
    <property type="project" value="TreeGrafter"/>
</dbReference>
<dbReference type="GO" id="GO:0061709">
    <property type="term" value="P:reticulophagy"/>
    <property type="evidence" value="ECO:0007669"/>
    <property type="project" value="TreeGrafter"/>
</dbReference>
<evidence type="ECO:0000313" key="23">
    <source>
        <dbReference type="Proteomes" id="UP000501346"/>
    </source>
</evidence>
<evidence type="ECO:0000256" key="19">
    <source>
        <dbReference type="ARBA" id="ARBA00024631"/>
    </source>
</evidence>
<evidence type="ECO:0000256" key="11">
    <source>
        <dbReference type="ARBA" id="ARBA00023006"/>
    </source>
</evidence>
<sequence length="999" mass="115730">MERDKYQQPNSHGKNTFLSRIFGLQSDEVNPSLGSQEMSNFPIPDLERGSSLLHSSGSSQEDRDENDLRVPESDQGSSTEEEDIEEEEEEVQAYLPQINDGLNNNRHSSVLNGGRSAFVTKKNGLERLTEDSAEDSVPKVGQLSSEEEDNEFINNDGFEDDTPLFQKGNARDTMPKKSNTVEEDQRPLFFRHILQNNYPQRNTEQLFTSSKTSHHDKGKNTDGTANNTTKSRKHSTKYFGSASQSRFTGSPSNQTNRFIKLFPLRKPNLLNNISVLNNTPEDRINTLSVKERALWKWANVENLDMFLQDVYNYYLGNGYYCIILEKILNIGTLLFVVFISTYMGHCIDYSELPTSHQISDIIIDKCYSTNITGFTKFFLWIFYFFVILKIVQLYFDVKKLSELQNFYKYLLNISDDELQTLPWQNVIQQLIYLKDQNAMTANVVEVKAKNRIDAHDVANRIMRRENYLIALYNSDILDLSLPIPLFRTNVLTKTLEWNINLCVMGFMFNESGFIKQSVLKPSQREFTREELQKRFMLAGFLNIILAPFLVTYFVLLYFFRYFNEYKTSPGSIGARQYTPIAEWRFREYNELYHIFKKRMSLSTTLANKYVDQFPKEKTNLFLKFVSFISGSFVAILAFLTVFDPENFLNFEISPDRSVIFYITILGAIWSLSRNTIAQEYHVFDPEETLKELYTYTHYLPKEWEGRYHKEEIKLEFCKLYNLRVVILLRELTSLMITPFILWFSLPSSAGKIVDFFRENSEYVDGLGYVCKYAMFNVKDLASKDAGDIKEDDATKKAYVNGGRTSNDKRKRKFATEDHGDKDTANNKMLQSYVYFMDDYSNSQNLTGKYQLPAKKIYQHNEGDSALNNKYSWRKQFQPGQKPELFRIGKHALGPNQNISLKRYSTKNPAKNWGNNNNGSSNNDDDGTNITSNTDNNNTNNEHEFELTESFLDSDTFPRYDGINQNSMLNSHNNNNSDKLNKGGVLGLVKEYYKKSDVGR</sequence>
<comment type="catalytic activity">
    <reaction evidence="19">
        <text>a 1,2-diacyl-sn-glycero-3-phosphocholine(in) = a 1,2-diacyl-sn-glycero-3-phosphocholine(out)</text>
        <dbReference type="Rhea" id="RHEA:38571"/>
        <dbReference type="ChEBI" id="CHEBI:57643"/>
    </reaction>
</comment>
<accession>A0A6C1E4K1</accession>
<gene>
    <name evidence="22" type="primary">ATG9_2</name>
    <name evidence="22" type="ORF">GRS66_006556</name>
</gene>
<dbReference type="AlphaFoldDB" id="A0A6C1E4K1"/>
<dbReference type="EMBL" id="CP049001">
    <property type="protein sequence ID" value="QID84065.1"/>
    <property type="molecule type" value="Genomic_DNA"/>
</dbReference>
<feature type="compositionally biased region" description="Low complexity" evidence="21">
    <location>
        <begin position="49"/>
        <end position="59"/>
    </location>
</feature>
<evidence type="ECO:0000256" key="16">
    <source>
        <dbReference type="ARBA" id="ARBA00024479"/>
    </source>
</evidence>
<evidence type="ECO:0000256" key="5">
    <source>
        <dbReference type="ARBA" id="ARBA00006185"/>
    </source>
</evidence>
<feature type="region of interest" description="Disordered" evidence="21">
    <location>
        <begin position="152"/>
        <end position="182"/>
    </location>
</feature>
<dbReference type="GO" id="GO:0034497">
    <property type="term" value="P:protein localization to phagophore assembly site"/>
    <property type="evidence" value="ECO:0007669"/>
    <property type="project" value="TreeGrafter"/>
</dbReference>
<evidence type="ECO:0000256" key="4">
    <source>
        <dbReference type="ARBA" id="ARBA00004653"/>
    </source>
</evidence>
<feature type="transmembrane region" description="Helical" evidence="20">
    <location>
        <begin position="535"/>
        <end position="559"/>
    </location>
</feature>
<dbReference type="OrthoDB" id="2020634at2759"/>
<evidence type="ECO:0000256" key="15">
    <source>
        <dbReference type="ARBA" id="ARBA00023329"/>
    </source>
</evidence>
<evidence type="ECO:0000256" key="7">
    <source>
        <dbReference type="ARBA" id="ARBA00022448"/>
    </source>
</evidence>
<feature type="region of interest" description="Disordered" evidence="21">
    <location>
        <begin position="905"/>
        <end position="940"/>
    </location>
</feature>
<feature type="transmembrane region" description="Helical" evidence="20">
    <location>
        <begin position="377"/>
        <end position="395"/>
    </location>
</feature>
<comment type="catalytic activity">
    <reaction evidence="18">
        <text>a 1,2-diacyl-sn-glycero-3-phospho-(1D-myo-inositol-3-phosphate)(in) = a 1,2-diacyl-sn-glycero-3-phospho-(1D-myo-inositol-3-phosphate)(out)</text>
        <dbReference type="Rhea" id="RHEA:67920"/>
        <dbReference type="ChEBI" id="CHEBI:58088"/>
    </reaction>
</comment>
<comment type="subcellular location">
    <subcellularLocation>
        <location evidence="1">Cytoplasmic vesicle membrane</location>
        <topology evidence="1">Multi-pass membrane protein</topology>
    </subcellularLocation>
    <subcellularLocation>
        <location evidence="2">Endoplasmic reticulum membrane</location>
        <topology evidence="2">Multi-pass membrane protein</topology>
    </subcellularLocation>
    <subcellularLocation>
        <location evidence="4">Golgi apparatus membrane</location>
        <topology evidence="4">Multi-pass membrane protein</topology>
    </subcellularLocation>
    <subcellularLocation>
        <location evidence="3 20">Preautophagosomal structure membrane</location>
        <topology evidence="3 20">Multi-pass membrane protein</topology>
    </subcellularLocation>
</comment>
<protein>
    <recommendedName>
        <fullName evidence="6 20">Autophagy-related protein 9</fullName>
    </recommendedName>
</protein>
<evidence type="ECO:0000313" key="22">
    <source>
        <dbReference type="EMBL" id="QID84065.1"/>
    </source>
</evidence>
<evidence type="ECO:0000256" key="18">
    <source>
        <dbReference type="ARBA" id="ARBA00024621"/>
    </source>
</evidence>
<feature type="compositionally biased region" description="Acidic residues" evidence="21">
    <location>
        <begin position="79"/>
        <end position="91"/>
    </location>
</feature>
<keyword evidence="11 20" id="KW-0072">Autophagy</keyword>
<dbReference type="GO" id="GO:0000139">
    <property type="term" value="C:Golgi membrane"/>
    <property type="evidence" value="ECO:0007669"/>
    <property type="project" value="UniProtKB-SubCell"/>
</dbReference>
<dbReference type="GO" id="GO:0005776">
    <property type="term" value="C:autophagosome"/>
    <property type="evidence" value="ECO:0007669"/>
    <property type="project" value="TreeGrafter"/>
</dbReference>
<evidence type="ECO:0000256" key="14">
    <source>
        <dbReference type="ARBA" id="ARBA00023136"/>
    </source>
</evidence>
<evidence type="ECO:0000256" key="6">
    <source>
        <dbReference type="ARBA" id="ARBA00018074"/>
    </source>
</evidence>
<feature type="compositionally biased region" description="Basic and acidic residues" evidence="21">
    <location>
        <begin position="169"/>
        <end position="182"/>
    </location>
</feature>
<keyword evidence="7 20" id="KW-0813">Transport</keyword>
<dbReference type="GO" id="GO:0006869">
    <property type="term" value="P:lipid transport"/>
    <property type="evidence" value="ECO:0007669"/>
    <property type="project" value="UniProtKB-KW"/>
</dbReference>
<dbReference type="GO" id="GO:0034727">
    <property type="term" value="P:piecemeal microautophagy of the nucleus"/>
    <property type="evidence" value="ECO:0007669"/>
    <property type="project" value="TreeGrafter"/>
</dbReference>
<organism evidence="22 23">
    <name type="scientific">Saccharomyces pastorianus</name>
    <name type="common">Lager yeast</name>
    <name type="synonym">Saccharomyces cerevisiae x Saccharomyces eubayanus</name>
    <dbReference type="NCBI Taxonomy" id="27292"/>
    <lineage>
        <taxon>Eukaryota</taxon>
        <taxon>Fungi</taxon>
        <taxon>Dikarya</taxon>
        <taxon>Ascomycota</taxon>
        <taxon>Saccharomycotina</taxon>
        <taxon>Saccharomycetes</taxon>
        <taxon>Saccharomycetales</taxon>
        <taxon>Saccharomycetaceae</taxon>
        <taxon>Saccharomyces</taxon>
    </lineage>
</organism>
<evidence type="ECO:0000256" key="10">
    <source>
        <dbReference type="ARBA" id="ARBA00022989"/>
    </source>
</evidence>
<keyword evidence="8 20" id="KW-0812">Transmembrane</keyword>
<evidence type="ECO:0000256" key="21">
    <source>
        <dbReference type="SAM" id="MobiDB-lite"/>
    </source>
</evidence>
<evidence type="ECO:0000256" key="13">
    <source>
        <dbReference type="ARBA" id="ARBA00023055"/>
    </source>
</evidence>
<dbReference type="InterPro" id="IPR007241">
    <property type="entry name" value="Autophagy-rel_prot_9"/>
</dbReference>
<evidence type="ECO:0000256" key="9">
    <source>
        <dbReference type="ARBA" id="ARBA00022824"/>
    </source>
</evidence>
<keyword evidence="12" id="KW-0333">Golgi apparatus</keyword>
<comment type="catalytic activity">
    <reaction evidence="16">
        <text>a 1,2-diacyl-sn-glycero-3-phospho-L-serine(in) = a 1,2-diacyl-sn-glycero-3-phospho-L-serine(out)</text>
        <dbReference type="Rhea" id="RHEA:38663"/>
        <dbReference type="ChEBI" id="CHEBI:57262"/>
    </reaction>
</comment>
<feature type="compositionally biased region" description="Polar residues" evidence="21">
    <location>
        <begin position="241"/>
        <end position="252"/>
    </location>
</feature>
<feature type="region of interest" description="Disordered" evidence="21">
    <location>
        <begin position="28"/>
        <end position="91"/>
    </location>
</feature>
<evidence type="ECO:0000256" key="17">
    <source>
        <dbReference type="ARBA" id="ARBA00024615"/>
    </source>
</evidence>
<evidence type="ECO:0000256" key="1">
    <source>
        <dbReference type="ARBA" id="ARBA00004439"/>
    </source>
</evidence>
<feature type="transmembrane region" description="Helical" evidence="20">
    <location>
        <begin position="654"/>
        <end position="672"/>
    </location>
</feature>
<comment type="catalytic activity">
    <reaction evidence="17">
        <text>a 1,2-diacyl-sn-glycero-3-phosphoethanolamine(in) = a 1,2-diacyl-sn-glycero-3-phosphoethanolamine(out)</text>
        <dbReference type="Rhea" id="RHEA:38895"/>
        <dbReference type="ChEBI" id="CHEBI:64612"/>
    </reaction>
</comment>
<feature type="compositionally biased region" description="Low complexity" evidence="21">
    <location>
        <begin position="963"/>
        <end position="976"/>
    </location>
</feature>
<evidence type="ECO:0000256" key="3">
    <source>
        <dbReference type="ARBA" id="ARBA00004511"/>
    </source>
</evidence>
<comment type="function">
    <text evidence="20">Phospholipid scramblase involved in autophagy. Cycles between the preautophagosomal structure/phagophore assembly site (PAS) and the cytoplasmic vesicle pool and supplies membrane for the growing autophagosome. Lipid scramblase activity plays a key role in preautophagosomal structure/phagophore assembly by distributing the phospholipids that arrive through ATG2 from the cytoplasmic to the luminal leaflet of the bilayer, thereby driving autophagosomal membrane expansion.</text>
</comment>
<feature type="region of interest" description="Disordered" evidence="21">
    <location>
        <begin position="955"/>
        <end position="981"/>
    </location>
</feature>
<name>A0A6C1E4K1_SACPS</name>
<feature type="compositionally biased region" description="Acidic residues" evidence="21">
    <location>
        <begin position="152"/>
        <end position="162"/>
    </location>
</feature>
<evidence type="ECO:0000256" key="12">
    <source>
        <dbReference type="ARBA" id="ARBA00023034"/>
    </source>
</evidence>
<dbReference type="Pfam" id="PF04109">
    <property type="entry name" value="ATG9"/>
    <property type="match status" value="1"/>
</dbReference>
<dbReference type="Proteomes" id="UP000501346">
    <property type="component" value="Chromosome SeIV-SeII"/>
</dbReference>
<keyword evidence="13 20" id="KW-0445">Lipid transport</keyword>
<keyword evidence="14 20" id="KW-0472">Membrane</keyword>
<keyword evidence="23" id="KW-1185">Reference proteome</keyword>
<dbReference type="GO" id="GO:0034045">
    <property type="term" value="C:phagophore assembly site membrane"/>
    <property type="evidence" value="ECO:0007669"/>
    <property type="project" value="UniProtKB-SubCell"/>
</dbReference>
<dbReference type="PANTHER" id="PTHR13038:SF10">
    <property type="entry name" value="AUTOPHAGY-RELATED PROTEIN 9"/>
    <property type="match status" value="1"/>
</dbReference>
<comment type="similarity">
    <text evidence="5 20">Belongs to the ATG9 family.</text>
</comment>
<reference evidence="22 23" key="1">
    <citation type="journal article" date="2019" name="BMC Genomics">
        <title>Chromosome level assembly and comparative genome analysis confirm lager-brewing yeasts originated from a single hybridization.</title>
        <authorList>
            <person name="Salazar A.N."/>
            <person name="Gorter de Vries A.R."/>
            <person name="van den Broek M."/>
            <person name="Brouwers N."/>
            <person name="de la Torre Cortes P."/>
            <person name="Kuijpers N.G.A."/>
            <person name="Daran J.G."/>
            <person name="Abeel T."/>
        </authorList>
    </citation>
    <scope>NUCLEOTIDE SEQUENCE [LARGE SCALE GENOMIC DNA]</scope>
    <source>
        <strain evidence="22 23">CBS 1483</strain>
    </source>
</reference>